<name>A0AC61RA61_9FIRM</name>
<dbReference type="EMBL" id="SRYG01000001">
    <property type="protein sequence ID" value="TGY67287.1"/>
    <property type="molecule type" value="Genomic_DNA"/>
</dbReference>
<accession>A0AC61RA61</accession>
<proteinExistence type="predicted"/>
<sequence length="258" mass="28823">MKQIQWIDTTVYGAVTLKDQSAPEQNNMALHVCQDPKAVLKNRIALCETTGIPLKNWALSWQKHTANRAEVKREHKGRGATKKETSLMDVDALFTHEPNVLIGVFTADCVGILLCDEQTPCVCAIHSGWKGTAQAITYHTVKALAENGDLVPARTKAFFSPSILFDSLEVGMEVVEQIEAMGREIDLDVEPFIRRVNGGKAYIDNQGLNIEMLRRLGVRDIVPTGLDTKKEPADCFSYRNDKQCGEHFTYGFIKKEEN</sequence>
<gene>
    <name evidence="1" type="ORF">E5336_00485</name>
</gene>
<keyword evidence="2" id="KW-1185">Reference proteome</keyword>
<comment type="caution">
    <text evidence="1">The sequence shown here is derived from an EMBL/GenBank/DDBJ whole genome shotgun (WGS) entry which is preliminary data.</text>
</comment>
<evidence type="ECO:0000313" key="2">
    <source>
        <dbReference type="Proteomes" id="UP000308836"/>
    </source>
</evidence>
<evidence type="ECO:0000313" key="1">
    <source>
        <dbReference type="EMBL" id="TGY67287.1"/>
    </source>
</evidence>
<dbReference type="Proteomes" id="UP000308836">
    <property type="component" value="Unassembled WGS sequence"/>
</dbReference>
<reference evidence="1" key="1">
    <citation type="submission" date="2019-04" db="EMBL/GenBank/DDBJ databases">
        <title>Microbes associate with the intestines of laboratory mice.</title>
        <authorList>
            <person name="Navarre W."/>
            <person name="Wong E."/>
            <person name="Huang K."/>
            <person name="Tropini C."/>
            <person name="Ng K."/>
            <person name="Yu B."/>
        </authorList>
    </citation>
    <scope>NUCLEOTIDE SEQUENCE</scope>
    <source>
        <strain evidence="1">NM09_H32</strain>
    </source>
</reference>
<organism evidence="1 2">
    <name type="scientific">Dubosiella muris</name>
    <dbReference type="NCBI Taxonomy" id="3038133"/>
    <lineage>
        <taxon>Bacteria</taxon>
        <taxon>Bacillati</taxon>
        <taxon>Bacillota</taxon>
        <taxon>Erysipelotrichia</taxon>
        <taxon>Erysipelotrichales</taxon>
        <taxon>Erysipelotrichaceae</taxon>
        <taxon>Dubosiella</taxon>
    </lineage>
</organism>
<protein>
    <submittedName>
        <fullName evidence="1">Laccase domain-containing protein</fullName>
    </submittedName>
</protein>